<dbReference type="InterPro" id="IPR049083">
    <property type="entry name" value="TACO1_YebC_N"/>
</dbReference>
<evidence type="ECO:0000259" key="5">
    <source>
        <dbReference type="Pfam" id="PF20772"/>
    </source>
</evidence>
<evidence type="ECO:0008006" key="8">
    <source>
        <dbReference type="Google" id="ProtNLM"/>
    </source>
</evidence>
<dbReference type="Gene3D" id="1.10.10.200">
    <property type="match status" value="1"/>
</dbReference>
<dbReference type="InterPro" id="IPR017856">
    <property type="entry name" value="Integrase-like_N"/>
</dbReference>
<dbReference type="EMBL" id="MHJM01000034">
    <property type="protein sequence ID" value="OGY67030.1"/>
    <property type="molecule type" value="Genomic_DNA"/>
</dbReference>
<dbReference type="FunFam" id="1.10.10.200:FF:000002">
    <property type="entry name" value="Probable transcriptional regulatory protein CLM62_37755"/>
    <property type="match status" value="1"/>
</dbReference>
<dbReference type="InterPro" id="IPR048300">
    <property type="entry name" value="TACO1_YebC-like_2nd/3rd_dom"/>
</dbReference>
<keyword evidence="2" id="KW-0805">Transcription regulation</keyword>
<evidence type="ECO:0000256" key="1">
    <source>
        <dbReference type="ARBA" id="ARBA00008724"/>
    </source>
</evidence>
<dbReference type="InterPro" id="IPR002876">
    <property type="entry name" value="Transcrip_reg_TACO1-like"/>
</dbReference>
<dbReference type="PANTHER" id="PTHR12532:SF0">
    <property type="entry name" value="TRANSLATIONAL ACTIVATOR OF CYTOCHROME C OXIDASE 1"/>
    <property type="match status" value="1"/>
</dbReference>
<feature type="domain" description="TACO1/YebC-like second and third" evidence="4">
    <location>
        <begin position="79"/>
        <end position="134"/>
    </location>
</feature>
<dbReference type="Gene3D" id="3.30.70.980">
    <property type="match status" value="1"/>
</dbReference>
<evidence type="ECO:0000313" key="7">
    <source>
        <dbReference type="Proteomes" id="UP000176284"/>
    </source>
</evidence>
<dbReference type="Pfam" id="PF01709">
    <property type="entry name" value="Transcrip_reg"/>
    <property type="match status" value="1"/>
</dbReference>
<reference evidence="6 7" key="1">
    <citation type="journal article" date="2016" name="Nat. Commun.">
        <title>Thousands of microbial genomes shed light on interconnected biogeochemical processes in an aquifer system.</title>
        <authorList>
            <person name="Anantharaman K."/>
            <person name="Brown C.T."/>
            <person name="Hug L.A."/>
            <person name="Sharon I."/>
            <person name="Castelle C.J."/>
            <person name="Probst A.J."/>
            <person name="Thomas B.C."/>
            <person name="Singh A."/>
            <person name="Wilkins M.J."/>
            <person name="Karaoz U."/>
            <person name="Brodie E.L."/>
            <person name="Williams K.H."/>
            <person name="Hubbard S.S."/>
            <person name="Banfield J.F."/>
        </authorList>
    </citation>
    <scope>NUCLEOTIDE SEQUENCE [LARGE SCALE GENOMIC DNA]</scope>
</reference>
<dbReference type="Proteomes" id="UP000176284">
    <property type="component" value="Unassembled WGS sequence"/>
</dbReference>
<sequence length="175" mass="19431">MSGHSKWSQIKHHKGITDQKRGQLFSKLLRAIAIAAKTDPNPQFNPRLRTAIETAKTSNVPAENIERAISKASEEKNLEDILVEAYGSEGAALIIQGITDNSNRTVNEIKKILSDHDAKIATPGSVLWSFEQTGDKSWKPKFQQPISDAAKEKIRILVAALEEHEDVQKIITNIL</sequence>
<comment type="similarity">
    <text evidence="1">Belongs to the TACO1 family.</text>
</comment>
<organism evidence="6 7">
    <name type="scientific">Candidatus Harrisonbacteria bacterium RIFCSPLOWO2_02_FULL_45_10c</name>
    <dbReference type="NCBI Taxonomy" id="1798410"/>
    <lineage>
        <taxon>Bacteria</taxon>
        <taxon>Candidatus Harrisoniibacteriota</taxon>
    </lineage>
</organism>
<evidence type="ECO:0000259" key="4">
    <source>
        <dbReference type="Pfam" id="PF01709"/>
    </source>
</evidence>
<accession>A0A1G1ZTF4</accession>
<dbReference type="STRING" id="1798410.A3H63_01230"/>
<dbReference type="GO" id="GO:0005737">
    <property type="term" value="C:cytoplasm"/>
    <property type="evidence" value="ECO:0007669"/>
    <property type="project" value="UniProtKB-ARBA"/>
</dbReference>
<dbReference type="Pfam" id="PF20772">
    <property type="entry name" value="TACO1_YebC_N"/>
    <property type="match status" value="1"/>
</dbReference>
<keyword evidence="3" id="KW-0804">Transcription</keyword>
<protein>
    <recommendedName>
        <fullName evidence="8">Transcriptional regulator</fullName>
    </recommendedName>
</protein>
<dbReference type="PANTHER" id="PTHR12532">
    <property type="entry name" value="TRANSLATIONAL ACTIVATOR OF CYTOCHROME C OXIDASE 1"/>
    <property type="match status" value="1"/>
</dbReference>
<comment type="caution">
    <text evidence="6">The sequence shown here is derived from an EMBL/GenBank/DDBJ whole genome shotgun (WGS) entry which is preliminary data.</text>
</comment>
<dbReference type="InterPro" id="IPR029072">
    <property type="entry name" value="YebC-like"/>
</dbReference>
<evidence type="ECO:0000256" key="2">
    <source>
        <dbReference type="ARBA" id="ARBA00023015"/>
    </source>
</evidence>
<dbReference type="InterPro" id="IPR026564">
    <property type="entry name" value="Transcrip_reg_TACO1-like_dom3"/>
</dbReference>
<name>A0A1G1ZTF4_9BACT</name>
<evidence type="ECO:0000256" key="3">
    <source>
        <dbReference type="ARBA" id="ARBA00023163"/>
    </source>
</evidence>
<feature type="domain" description="TACO1/YebC-like N-terminal" evidence="5">
    <location>
        <begin position="5"/>
        <end position="74"/>
    </location>
</feature>
<dbReference type="SUPFAM" id="SSF75625">
    <property type="entry name" value="YebC-like"/>
    <property type="match status" value="1"/>
</dbReference>
<proteinExistence type="inferred from homology"/>
<gene>
    <name evidence="6" type="ORF">A3H63_01230</name>
</gene>
<dbReference type="AlphaFoldDB" id="A0A1G1ZTF4"/>
<evidence type="ECO:0000313" key="6">
    <source>
        <dbReference type="EMBL" id="OGY67030.1"/>
    </source>
</evidence>